<proteinExistence type="predicted"/>
<organism evidence="1 2">
    <name type="scientific">Trichonephila clavata</name>
    <name type="common">Joro spider</name>
    <name type="synonym">Nephila clavata</name>
    <dbReference type="NCBI Taxonomy" id="2740835"/>
    <lineage>
        <taxon>Eukaryota</taxon>
        <taxon>Metazoa</taxon>
        <taxon>Ecdysozoa</taxon>
        <taxon>Arthropoda</taxon>
        <taxon>Chelicerata</taxon>
        <taxon>Arachnida</taxon>
        <taxon>Araneae</taxon>
        <taxon>Araneomorphae</taxon>
        <taxon>Entelegynae</taxon>
        <taxon>Araneoidea</taxon>
        <taxon>Nephilidae</taxon>
        <taxon>Trichonephila</taxon>
    </lineage>
</organism>
<name>A0A8X6H1V9_TRICU</name>
<sequence>MKQPPYANEFLTSFKVQNEKTFYNNTSKLKEKRNSVPLSETDLLGKENIRGDSKVFVQISSGVRDSRRKLCPKMYTCLCRGACVHPTSIKLGRPLPLS</sequence>
<keyword evidence="2" id="KW-1185">Reference proteome</keyword>
<evidence type="ECO:0000313" key="1">
    <source>
        <dbReference type="EMBL" id="GFQ94558.1"/>
    </source>
</evidence>
<evidence type="ECO:0000313" key="2">
    <source>
        <dbReference type="Proteomes" id="UP000887116"/>
    </source>
</evidence>
<reference evidence="1" key="1">
    <citation type="submission" date="2020-07" db="EMBL/GenBank/DDBJ databases">
        <title>Multicomponent nature underlies the extraordinary mechanical properties of spider dragline silk.</title>
        <authorList>
            <person name="Kono N."/>
            <person name="Nakamura H."/>
            <person name="Mori M."/>
            <person name="Yoshida Y."/>
            <person name="Ohtoshi R."/>
            <person name="Malay A.D."/>
            <person name="Moran D.A.P."/>
            <person name="Tomita M."/>
            <person name="Numata K."/>
            <person name="Arakawa K."/>
        </authorList>
    </citation>
    <scope>NUCLEOTIDE SEQUENCE</scope>
</reference>
<gene>
    <name evidence="1" type="ORF">TNCT_544631</name>
</gene>
<protein>
    <submittedName>
        <fullName evidence="1">Uncharacterized protein</fullName>
    </submittedName>
</protein>
<dbReference type="EMBL" id="BMAO01014378">
    <property type="protein sequence ID" value="GFQ94558.1"/>
    <property type="molecule type" value="Genomic_DNA"/>
</dbReference>
<dbReference type="Proteomes" id="UP000887116">
    <property type="component" value="Unassembled WGS sequence"/>
</dbReference>
<comment type="caution">
    <text evidence="1">The sequence shown here is derived from an EMBL/GenBank/DDBJ whole genome shotgun (WGS) entry which is preliminary data.</text>
</comment>
<accession>A0A8X6H1V9</accession>
<dbReference type="AlphaFoldDB" id="A0A8X6H1V9"/>